<dbReference type="Proteomes" id="UP000010473">
    <property type="component" value="Chromosome"/>
</dbReference>
<protein>
    <recommendedName>
        <fullName evidence="3">Calpastatin</fullName>
    </recommendedName>
</protein>
<dbReference type="HOGENOM" id="CLU_124534_0_0_3"/>
<dbReference type="RefSeq" id="WP_015193285.1">
    <property type="nucleotide sequence ID" value="NC_019748.1"/>
</dbReference>
<dbReference type="PIRSF" id="PIRSF008546">
    <property type="entry name" value="UCP008546"/>
    <property type="match status" value="1"/>
</dbReference>
<evidence type="ECO:0000313" key="1">
    <source>
        <dbReference type="EMBL" id="AFZ35617.1"/>
    </source>
</evidence>
<dbReference type="Gene3D" id="1.25.40.380">
    <property type="entry name" value="Protein of unknown function DUF1810"/>
    <property type="match status" value="1"/>
</dbReference>
<proteinExistence type="predicted"/>
<evidence type="ECO:0008006" key="3">
    <source>
        <dbReference type="Google" id="ProtNLM"/>
    </source>
</evidence>
<dbReference type="PATRIC" id="fig|111780.3.peg.2156"/>
<keyword evidence="2" id="KW-1185">Reference proteome</keyword>
<dbReference type="AlphaFoldDB" id="K9XVD4"/>
<evidence type="ECO:0000313" key="2">
    <source>
        <dbReference type="Proteomes" id="UP000010473"/>
    </source>
</evidence>
<reference evidence="2" key="1">
    <citation type="journal article" date="2013" name="Proc. Natl. Acad. Sci. U.S.A.">
        <title>Improving the coverage of the cyanobacterial phylum using diversity-driven genome sequencing.</title>
        <authorList>
            <person name="Shih P.M."/>
            <person name="Wu D."/>
            <person name="Latifi A."/>
            <person name="Axen S.D."/>
            <person name="Fewer D.P."/>
            <person name="Talla E."/>
            <person name="Calteau A."/>
            <person name="Cai F."/>
            <person name="Tandeau de Marsac N."/>
            <person name="Rippka R."/>
            <person name="Herdman M."/>
            <person name="Sivonen K."/>
            <person name="Coursin T."/>
            <person name="Laurent T."/>
            <person name="Goodwin L."/>
            <person name="Nolan M."/>
            <person name="Davenport K.W."/>
            <person name="Han C.S."/>
            <person name="Rubin E.M."/>
            <person name="Eisen J.A."/>
            <person name="Woyke T."/>
            <person name="Gugger M."/>
            <person name="Kerfeld C.A."/>
        </authorList>
    </citation>
    <scope>NUCLEOTIDE SEQUENCE [LARGE SCALE GENOMIC DNA]</scope>
    <source>
        <strain evidence="2">ATCC 29371 / PCC 7437</strain>
    </source>
</reference>
<dbReference type="EMBL" id="CP003653">
    <property type="protein sequence ID" value="AFZ35617.1"/>
    <property type="molecule type" value="Genomic_DNA"/>
</dbReference>
<dbReference type="SUPFAM" id="SSF140736">
    <property type="entry name" value="Rv1873-like"/>
    <property type="match status" value="1"/>
</dbReference>
<dbReference type="Pfam" id="PF08837">
    <property type="entry name" value="DUF1810"/>
    <property type="match status" value="1"/>
</dbReference>
<name>K9XVD4_STAC7</name>
<dbReference type="KEGG" id="scs:Sta7437_2065"/>
<dbReference type="STRING" id="111780.Sta7437_2065"/>
<dbReference type="InterPro" id="IPR036287">
    <property type="entry name" value="Rv1873-like_sf"/>
</dbReference>
<accession>K9XVD4</accession>
<dbReference type="InterPro" id="IPR014937">
    <property type="entry name" value="DUF1810"/>
</dbReference>
<dbReference type="OrthoDB" id="9787476at2"/>
<organism evidence="1 2">
    <name type="scientific">Stanieria cyanosphaera (strain ATCC 29371 / PCC 7437)</name>
    <dbReference type="NCBI Taxonomy" id="111780"/>
    <lineage>
        <taxon>Bacteria</taxon>
        <taxon>Bacillati</taxon>
        <taxon>Cyanobacteriota</taxon>
        <taxon>Cyanophyceae</taxon>
        <taxon>Pleurocapsales</taxon>
        <taxon>Dermocarpellaceae</taxon>
        <taxon>Stanieria</taxon>
    </lineage>
</organism>
<sequence length="147" mass="17019">MSEQDPFDLNRFINTQNQVFDRVLAELKNGRKRSHWMWYTFPQLDGLAQSTTSKYYAIKSPEEAIAYLNHPVLGARILECANTIVAIEGKTVSEIFGYPDDLKLKSSMTLFSEVSAEPIFIRVLDRYFHGDRDDRTLQLLKKLKNTK</sequence>
<dbReference type="eggNOG" id="COG5579">
    <property type="taxonomic scope" value="Bacteria"/>
</dbReference>
<gene>
    <name evidence="1" type="ordered locus">Sta7437_2065</name>
</gene>